<proteinExistence type="predicted"/>
<dbReference type="SUPFAM" id="SSF51735">
    <property type="entry name" value="NAD(P)-binding Rossmann-fold domains"/>
    <property type="match status" value="1"/>
</dbReference>
<evidence type="ECO:0008006" key="2">
    <source>
        <dbReference type="Google" id="ProtNLM"/>
    </source>
</evidence>
<accession>X0RQK4</accession>
<comment type="caution">
    <text evidence="1">The sequence shown here is derived from an EMBL/GenBank/DDBJ whole genome shotgun (WGS) entry which is preliminary data.</text>
</comment>
<dbReference type="InterPro" id="IPR036291">
    <property type="entry name" value="NAD(P)-bd_dom_sf"/>
</dbReference>
<sequence length="163" mass="18343">MEETLVIRVDPERRQWWKKTLQELLPNLRVVLFDEDDYEVSAVKYAVVWDPPLGAFSGMSSLRCVASVGAGVSHILKDPDYPRDVPIIRTIGESLRLRMSEYVALHVLRYHRRLPEVMAAHEARCWTQHLSPLASDVSIGIMGVGNLGSFAAHTLSSLGYRVS</sequence>
<dbReference type="Gene3D" id="3.40.50.720">
    <property type="entry name" value="NAD(P)-binding Rossmann-like Domain"/>
    <property type="match status" value="2"/>
</dbReference>
<protein>
    <recommendedName>
        <fullName evidence="2">D-isomer specific 2-hydroxyacid dehydrogenase NAD-binding domain-containing protein</fullName>
    </recommendedName>
</protein>
<organism evidence="1">
    <name type="scientific">marine sediment metagenome</name>
    <dbReference type="NCBI Taxonomy" id="412755"/>
    <lineage>
        <taxon>unclassified sequences</taxon>
        <taxon>metagenomes</taxon>
        <taxon>ecological metagenomes</taxon>
    </lineage>
</organism>
<gene>
    <name evidence="1" type="ORF">S01H1_12858</name>
</gene>
<dbReference type="EMBL" id="BARS01006611">
    <property type="protein sequence ID" value="GAF71139.1"/>
    <property type="molecule type" value="Genomic_DNA"/>
</dbReference>
<reference evidence="1" key="1">
    <citation type="journal article" date="2014" name="Front. Microbiol.">
        <title>High frequency of phylogenetically diverse reductive dehalogenase-homologous genes in deep subseafloor sedimentary metagenomes.</title>
        <authorList>
            <person name="Kawai M."/>
            <person name="Futagami T."/>
            <person name="Toyoda A."/>
            <person name="Takaki Y."/>
            <person name="Nishi S."/>
            <person name="Hori S."/>
            <person name="Arai W."/>
            <person name="Tsubouchi T."/>
            <person name="Morono Y."/>
            <person name="Uchiyama I."/>
            <person name="Ito T."/>
            <person name="Fujiyama A."/>
            <person name="Inagaki F."/>
            <person name="Takami H."/>
        </authorList>
    </citation>
    <scope>NUCLEOTIDE SEQUENCE</scope>
    <source>
        <strain evidence="1">Expedition CK06-06</strain>
    </source>
</reference>
<feature type="non-terminal residue" evidence="1">
    <location>
        <position position="163"/>
    </location>
</feature>
<evidence type="ECO:0000313" key="1">
    <source>
        <dbReference type="EMBL" id="GAF71139.1"/>
    </source>
</evidence>
<name>X0RQK4_9ZZZZ</name>
<dbReference type="AlphaFoldDB" id="X0RQK4"/>